<dbReference type="Proteomes" id="UP000186364">
    <property type="component" value="Unassembled WGS sequence"/>
</dbReference>
<gene>
    <name evidence="3" type="ORF">BJF93_07370</name>
</gene>
<name>A0A1Q9B1S5_9HYPH</name>
<sequence>MSRAALRTAAFALALLPTAAFAHTGLGETSGFVHGFSHPVSGLDHVLAMVMVGAFAARLGGRALWMLPATFMLVMAAGGALGVAGVALPFVEVGIALSVLVLGAAVALNMRAPLAAAMGLVGLFALFHGHAHGAEMPDNAGGLAYGVGFLLATALLHGAGLALGLGLSQAGGRRGTIVMRSAGGLAAVAGAGLLAGVL</sequence>
<feature type="transmembrane region" description="Helical" evidence="1">
    <location>
        <begin position="114"/>
        <end position="131"/>
    </location>
</feature>
<keyword evidence="1" id="KW-0472">Membrane</keyword>
<dbReference type="OrthoDB" id="9808192at2"/>
<feature type="chain" id="PRO_5010167017" evidence="2">
    <location>
        <begin position="23"/>
        <end position="198"/>
    </location>
</feature>
<evidence type="ECO:0000313" key="4">
    <source>
        <dbReference type="Proteomes" id="UP000186364"/>
    </source>
</evidence>
<dbReference type="AlphaFoldDB" id="A0A1Q9B1S5"/>
<comment type="caution">
    <text evidence="3">The sequence shown here is derived from an EMBL/GenBank/DDBJ whole genome shotgun (WGS) entry which is preliminary data.</text>
</comment>
<keyword evidence="1" id="KW-1133">Transmembrane helix</keyword>
<protein>
    <submittedName>
        <fullName evidence="3">Urease accessory protein</fullName>
    </submittedName>
</protein>
<feature type="transmembrane region" description="Helical" evidence="1">
    <location>
        <begin position="143"/>
        <end position="165"/>
    </location>
</feature>
<keyword evidence="2" id="KW-0732">Signal</keyword>
<reference evidence="3 4" key="1">
    <citation type="submission" date="2016-09" db="EMBL/GenBank/DDBJ databases">
        <title>Rhizobium sp. nov., a novel species isolated from the rice rhizosphere.</title>
        <authorList>
            <person name="Zhao J."/>
            <person name="Zhang X."/>
        </authorList>
    </citation>
    <scope>NUCLEOTIDE SEQUENCE [LARGE SCALE GENOMIC DNA]</scope>
    <source>
        <strain evidence="3 4">1.7048</strain>
    </source>
</reference>
<dbReference type="Pfam" id="PF04955">
    <property type="entry name" value="HupE_UreJ"/>
    <property type="match status" value="1"/>
</dbReference>
<evidence type="ECO:0000313" key="3">
    <source>
        <dbReference type="EMBL" id="OLP61938.1"/>
    </source>
</evidence>
<proteinExistence type="predicted"/>
<evidence type="ECO:0000256" key="2">
    <source>
        <dbReference type="SAM" id="SignalP"/>
    </source>
</evidence>
<feature type="transmembrane region" description="Helical" evidence="1">
    <location>
        <begin position="38"/>
        <end position="57"/>
    </location>
</feature>
<feature type="transmembrane region" description="Helical" evidence="1">
    <location>
        <begin position="64"/>
        <end position="84"/>
    </location>
</feature>
<dbReference type="EMBL" id="MKIP01000029">
    <property type="protein sequence ID" value="OLP61938.1"/>
    <property type="molecule type" value="Genomic_DNA"/>
</dbReference>
<feature type="transmembrane region" description="Helical" evidence="1">
    <location>
        <begin position="90"/>
        <end position="107"/>
    </location>
</feature>
<evidence type="ECO:0000256" key="1">
    <source>
        <dbReference type="SAM" id="Phobius"/>
    </source>
</evidence>
<keyword evidence="1" id="KW-0812">Transmembrane</keyword>
<feature type="signal peptide" evidence="2">
    <location>
        <begin position="1"/>
        <end position="22"/>
    </location>
</feature>
<dbReference type="RefSeq" id="WP_075625957.1">
    <property type="nucleotide sequence ID" value="NZ_FOAM01000005.1"/>
</dbReference>
<feature type="transmembrane region" description="Helical" evidence="1">
    <location>
        <begin position="177"/>
        <end position="197"/>
    </location>
</feature>
<keyword evidence="4" id="KW-1185">Reference proteome</keyword>
<accession>A0A1Q9B1S5</accession>
<organism evidence="3 4">
    <name type="scientific">Xaviernesmea oryzae</name>
    <dbReference type="NCBI Taxonomy" id="464029"/>
    <lineage>
        <taxon>Bacteria</taxon>
        <taxon>Pseudomonadati</taxon>
        <taxon>Pseudomonadota</taxon>
        <taxon>Alphaproteobacteria</taxon>
        <taxon>Hyphomicrobiales</taxon>
        <taxon>Rhizobiaceae</taxon>
        <taxon>Rhizobium/Agrobacterium group</taxon>
        <taxon>Xaviernesmea</taxon>
    </lineage>
</organism>
<dbReference type="InterPro" id="IPR007038">
    <property type="entry name" value="HupE_UreJ"/>
</dbReference>
<dbReference type="PIRSF" id="PIRSF016919">
    <property type="entry name" value="HupE_UreJ"/>
    <property type="match status" value="1"/>
</dbReference>